<dbReference type="GO" id="GO:0070860">
    <property type="term" value="C:RNA polymerase I core factor complex"/>
    <property type="evidence" value="ECO:0007669"/>
    <property type="project" value="InterPro"/>
</dbReference>
<dbReference type="Pfam" id="PF20645">
    <property type="entry name" value="Rrn7_cyclin_C"/>
    <property type="match status" value="1"/>
</dbReference>
<feature type="compositionally biased region" description="Acidic residues" evidence="10">
    <location>
        <begin position="182"/>
        <end position="193"/>
    </location>
</feature>
<evidence type="ECO:0000256" key="3">
    <source>
        <dbReference type="ARBA" id="ARBA00022723"/>
    </source>
</evidence>
<keyword evidence="7" id="KW-0238">DNA-binding</keyword>
<evidence type="ECO:0000256" key="9">
    <source>
        <dbReference type="ARBA" id="ARBA00023242"/>
    </source>
</evidence>
<gene>
    <name evidence="13" type="ORF">DB88DRAFT_487324</name>
</gene>
<evidence type="ECO:0000256" key="6">
    <source>
        <dbReference type="ARBA" id="ARBA00023015"/>
    </source>
</evidence>
<feature type="compositionally biased region" description="Basic and acidic residues" evidence="10">
    <location>
        <begin position="133"/>
        <end position="155"/>
    </location>
</feature>
<dbReference type="PANTHER" id="PTHR31576">
    <property type="entry name" value="TATA BOX-BINDING PROTEIN-ASSOCIATED FACTOR RNA POLYMERASE I SUBUNIT B"/>
    <property type="match status" value="1"/>
</dbReference>
<keyword evidence="3" id="KW-0479">Metal-binding</keyword>
<dbReference type="GO" id="GO:0001164">
    <property type="term" value="F:RNA polymerase I core promoter sequence-specific DNA binding"/>
    <property type="evidence" value="ECO:0007669"/>
    <property type="project" value="InterPro"/>
</dbReference>
<dbReference type="InterPro" id="IPR048538">
    <property type="entry name" value="Rrn7_cyclin_C"/>
</dbReference>
<protein>
    <recommendedName>
        <fullName evidence="15">RRN7-type domain-containing protein</fullName>
    </recommendedName>
</protein>
<proteinExistence type="inferred from homology"/>
<keyword evidence="6" id="KW-0805">Transcription regulation</keyword>
<keyword evidence="14" id="KW-1185">Reference proteome</keyword>
<evidence type="ECO:0000313" key="14">
    <source>
        <dbReference type="Proteomes" id="UP001182556"/>
    </source>
</evidence>
<keyword evidence="4" id="KW-0863">Zinc-finger</keyword>
<comment type="subcellular location">
    <subcellularLocation>
        <location evidence="1">Nucleus</location>
        <location evidence="1">Nucleolus</location>
    </subcellularLocation>
</comment>
<organism evidence="13 14">
    <name type="scientific">Papiliotrema laurentii</name>
    <name type="common">Cryptococcus laurentii</name>
    <dbReference type="NCBI Taxonomy" id="5418"/>
    <lineage>
        <taxon>Eukaryota</taxon>
        <taxon>Fungi</taxon>
        <taxon>Dikarya</taxon>
        <taxon>Basidiomycota</taxon>
        <taxon>Agaricomycotina</taxon>
        <taxon>Tremellomycetes</taxon>
        <taxon>Tremellales</taxon>
        <taxon>Rhynchogastremaceae</taxon>
        <taxon>Papiliotrema</taxon>
    </lineage>
</organism>
<sequence length="603" mass="67417">MAPKACPECGSRKWRRDGVTGNAVCEDGHVYQDFRSENLVVDPTGITLQKRRMKGAERVNKRKEEGQSNKEYYHGADAEWLKVQAFQLLLRTQVQALSKLWALPAAYEMVVRDLWAYQLAMHHLPPRPSVHSPDADHNTEARNEDLETAEGKQEEDGSDGSPKSDSDTESDVDPGLLNDIENISDEENNAEGADDGRKTGKKKRPLRISDTLVCLIVGLWVLRYPVMNVDIEHLVNGGKLPYVDFGRTKALPEEMVRRVNRDTMLALCPTRSPSPTFLHTQSHRLARYMQLQHGIQIPEINMPPLAWKVISSLGGTPTTYAQTVRLLALIDVNMTLNDTQVNKWTRKRRGRPSSGISVDGEFVDYDKTARYDDVWLPELAVAAAWVVVMKMAYGLDGSLRASSSKTDPLVGLPRGDHWVEELQRRLHSGALRGQRKNMDKIDFTAMELGDIDKFLGAAETVLVENQRIDDPDRQSYAANIFPLRSSQDAAHSGKHTSWEKYHASAIPAMHRLVPADTANRHLPLMPGELIRSYKGTDFTGILPVEYETVLDAAAEVVGVRARDVSKAVEVFERRSERGRGGGSRSVSRTGSVSSLRRNRRSGV</sequence>
<evidence type="ECO:0000256" key="2">
    <source>
        <dbReference type="ARBA" id="ARBA00006899"/>
    </source>
</evidence>
<keyword evidence="9" id="KW-0539">Nucleus</keyword>
<evidence type="ECO:0000256" key="5">
    <source>
        <dbReference type="ARBA" id="ARBA00022833"/>
    </source>
</evidence>
<reference evidence="13" key="1">
    <citation type="submission" date="2023-02" db="EMBL/GenBank/DDBJ databases">
        <title>Identification and recombinant expression of a fungal hydrolase from Papiliotrema laurentii that hydrolyzes apple cutin and clears colloidal polyester polyurethane.</title>
        <authorList>
            <consortium name="DOE Joint Genome Institute"/>
            <person name="Roman V.A."/>
            <person name="Bojanowski C."/>
            <person name="Crable B.R."/>
            <person name="Wagner D.N."/>
            <person name="Hung C.S."/>
            <person name="Nadeau L.J."/>
            <person name="Schratz L."/>
            <person name="Haridas S."/>
            <person name="Pangilinan J."/>
            <person name="Lipzen A."/>
            <person name="Na H."/>
            <person name="Yan M."/>
            <person name="Ng V."/>
            <person name="Grigoriev I.V."/>
            <person name="Spatafora J.W."/>
            <person name="Barlow D."/>
            <person name="Biffinger J."/>
            <person name="Kelley-Loughnane N."/>
            <person name="Varaljay V.A."/>
            <person name="Crookes-Goodson W.J."/>
        </authorList>
    </citation>
    <scope>NUCLEOTIDE SEQUENCE</scope>
    <source>
        <strain evidence="13">5307AH</strain>
    </source>
</reference>
<dbReference type="GO" id="GO:0042790">
    <property type="term" value="P:nucleolar large rRNA transcription by RNA polymerase I"/>
    <property type="evidence" value="ECO:0007669"/>
    <property type="project" value="TreeGrafter"/>
</dbReference>
<feature type="domain" description="Rrn7/TAF1B C-terminal cyclin" evidence="12">
    <location>
        <begin position="273"/>
        <end position="429"/>
    </location>
</feature>
<feature type="region of interest" description="Disordered" evidence="10">
    <location>
        <begin position="573"/>
        <end position="603"/>
    </location>
</feature>
<evidence type="ECO:0008006" key="15">
    <source>
        <dbReference type="Google" id="ProtNLM"/>
    </source>
</evidence>
<feature type="domain" description="Rrn7/TAF1B N-terminal cyclin" evidence="11">
    <location>
        <begin position="86"/>
        <end position="243"/>
    </location>
</feature>
<dbReference type="GO" id="GO:0008270">
    <property type="term" value="F:zinc ion binding"/>
    <property type="evidence" value="ECO:0007669"/>
    <property type="project" value="UniProtKB-KW"/>
</dbReference>
<evidence type="ECO:0000256" key="8">
    <source>
        <dbReference type="ARBA" id="ARBA00023163"/>
    </source>
</evidence>
<feature type="compositionally biased region" description="Low complexity" evidence="10">
    <location>
        <begin position="584"/>
        <end position="595"/>
    </location>
</feature>
<accession>A0AAD9FRI6</accession>
<dbReference type="Proteomes" id="UP001182556">
    <property type="component" value="Unassembled WGS sequence"/>
</dbReference>
<dbReference type="InterPro" id="IPR048540">
    <property type="entry name" value="Rrn7_cyclin_N"/>
</dbReference>
<evidence type="ECO:0000256" key="4">
    <source>
        <dbReference type="ARBA" id="ARBA00022771"/>
    </source>
</evidence>
<keyword evidence="5" id="KW-0862">Zinc</keyword>
<dbReference type="PANTHER" id="PTHR31576:SF2">
    <property type="entry name" value="TATA BOX-BINDING PROTEIN-ASSOCIATED FACTOR RNA POLYMERASE I SUBUNIT B"/>
    <property type="match status" value="1"/>
</dbReference>
<dbReference type="EMBL" id="JAODAN010000004">
    <property type="protein sequence ID" value="KAK1924916.1"/>
    <property type="molecule type" value="Genomic_DNA"/>
</dbReference>
<comment type="caution">
    <text evidence="13">The sequence shown here is derived from an EMBL/GenBank/DDBJ whole genome shotgun (WGS) entry which is preliminary data.</text>
</comment>
<feature type="region of interest" description="Disordered" evidence="10">
    <location>
        <begin position="128"/>
        <end position="202"/>
    </location>
</feature>
<evidence type="ECO:0000256" key="1">
    <source>
        <dbReference type="ARBA" id="ARBA00004604"/>
    </source>
</evidence>
<name>A0AAD9FRI6_PAPLA</name>
<keyword evidence="8" id="KW-0804">Transcription</keyword>
<evidence type="ECO:0000259" key="12">
    <source>
        <dbReference type="Pfam" id="PF20645"/>
    </source>
</evidence>
<comment type="similarity">
    <text evidence="2">Belongs to the RRN7/TAF1B family.</text>
</comment>
<dbReference type="Pfam" id="PF20644">
    <property type="entry name" value="Rrn7_cyclin_N"/>
    <property type="match status" value="1"/>
</dbReference>
<dbReference type="AlphaFoldDB" id="A0AAD9FRI6"/>
<evidence type="ECO:0000313" key="13">
    <source>
        <dbReference type="EMBL" id="KAK1924916.1"/>
    </source>
</evidence>
<evidence type="ECO:0000259" key="11">
    <source>
        <dbReference type="Pfam" id="PF20644"/>
    </source>
</evidence>
<evidence type="ECO:0000256" key="10">
    <source>
        <dbReference type="SAM" id="MobiDB-lite"/>
    </source>
</evidence>
<evidence type="ECO:0000256" key="7">
    <source>
        <dbReference type="ARBA" id="ARBA00023125"/>
    </source>
</evidence>
<dbReference type="InterPro" id="IPR033599">
    <property type="entry name" value="TAF1B/Rrn7"/>
</dbReference>